<comment type="caution">
    <text evidence="1">The sequence shown here is derived from an EMBL/GenBank/DDBJ whole genome shotgun (WGS) entry which is preliminary data.</text>
</comment>
<protein>
    <submittedName>
        <fullName evidence="1">Uncharacterized protein</fullName>
    </submittedName>
</protein>
<dbReference type="Proteomes" id="UP001362999">
    <property type="component" value="Unassembled WGS sequence"/>
</dbReference>
<sequence>MWENMKSEKYNFGRAVDFLRQEGCRMYVSWLNSEALEFGGQLVTPQLLERREILNYWINTHHKKDFISHENWTRFDQLPFDEWPQPTNRTAKLVSW</sequence>
<name>A0AAV9Z4M5_9AGAR</name>
<accession>A0AAV9Z4M5</accession>
<dbReference type="EMBL" id="JAWWNJ010000215">
    <property type="protein sequence ID" value="KAK6971317.1"/>
    <property type="molecule type" value="Genomic_DNA"/>
</dbReference>
<gene>
    <name evidence="1" type="ORF">R3P38DRAFT_3143274</name>
</gene>
<keyword evidence="2" id="KW-1185">Reference proteome</keyword>
<organism evidence="1 2">
    <name type="scientific">Favolaschia claudopus</name>
    <dbReference type="NCBI Taxonomy" id="2862362"/>
    <lineage>
        <taxon>Eukaryota</taxon>
        <taxon>Fungi</taxon>
        <taxon>Dikarya</taxon>
        <taxon>Basidiomycota</taxon>
        <taxon>Agaricomycotina</taxon>
        <taxon>Agaricomycetes</taxon>
        <taxon>Agaricomycetidae</taxon>
        <taxon>Agaricales</taxon>
        <taxon>Marasmiineae</taxon>
        <taxon>Mycenaceae</taxon>
        <taxon>Favolaschia</taxon>
    </lineage>
</organism>
<proteinExistence type="predicted"/>
<reference evidence="1 2" key="1">
    <citation type="journal article" date="2024" name="J Genomics">
        <title>Draft genome sequencing and assembly of Favolaschia claudopus CIRM-BRFM 2984 isolated from oak limbs.</title>
        <authorList>
            <person name="Navarro D."/>
            <person name="Drula E."/>
            <person name="Chaduli D."/>
            <person name="Cazenave R."/>
            <person name="Ahrendt S."/>
            <person name="Wang J."/>
            <person name="Lipzen A."/>
            <person name="Daum C."/>
            <person name="Barry K."/>
            <person name="Grigoriev I.V."/>
            <person name="Favel A."/>
            <person name="Rosso M.N."/>
            <person name="Martin F."/>
        </authorList>
    </citation>
    <scope>NUCLEOTIDE SEQUENCE [LARGE SCALE GENOMIC DNA]</scope>
    <source>
        <strain evidence="1 2">CIRM-BRFM 2984</strain>
    </source>
</reference>
<evidence type="ECO:0000313" key="2">
    <source>
        <dbReference type="Proteomes" id="UP001362999"/>
    </source>
</evidence>
<evidence type="ECO:0000313" key="1">
    <source>
        <dbReference type="EMBL" id="KAK6971317.1"/>
    </source>
</evidence>
<dbReference type="AlphaFoldDB" id="A0AAV9Z4M5"/>